<gene>
    <name evidence="1" type="ORF">FF38_05542</name>
</gene>
<accession>A0A0L0C7R0</accession>
<organism evidence="1 2">
    <name type="scientific">Lucilia cuprina</name>
    <name type="common">Green bottle fly</name>
    <name type="synonym">Australian sheep blowfly</name>
    <dbReference type="NCBI Taxonomy" id="7375"/>
    <lineage>
        <taxon>Eukaryota</taxon>
        <taxon>Metazoa</taxon>
        <taxon>Ecdysozoa</taxon>
        <taxon>Arthropoda</taxon>
        <taxon>Hexapoda</taxon>
        <taxon>Insecta</taxon>
        <taxon>Pterygota</taxon>
        <taxon>Neoptera</taxon>
        <taxon>Endopterygota</taxon>
        <taxon>Diptera</taxon>
        <taxon>Brachycera</taxon>
        <taxon>Muscomorpha</taxon>
        <taxon>Oestroidea</taxon>
        <taxon>Calliphoridae</taxon>
        <taxon>Luciliinae</taxon>
        <taxon>Lucilia</taxon>
    </lineage>
</organism>
<evidence type="ECO:0000313" key="2">
    <source>
        <dbReference type="Proteomes" id="UP000037069"/>
    </source>
</evidence>
<keyword evidence="2" id="KW-1185">Reference proteome</keyword>
<reference evidence="1 2" key="1">
    <citation type="journal article" date="2015" name="Nat. Commun.">
        <title>Lucilia cuprina genome unlocks parasitic fly biology to underpin future interventions.</title>
        <authorList>
            <person name="Anstead C.A."/>
            <person name="Korhonen P.K."/>
            <person name="Young N.D."/>
            <person name="Hall R.S."/>
            <person name="Jex A.R."/>
            <person name="Murali S.C."/>
            <person name="Hughes D.S."/>
            <person name="Lee S.F."/>
            <person name="Perry T."/>
            <person name="Stroehlein A.J."/>
            <person name="Ansell B.R."/>
            <person name="Breugelmans B."/>
            <person name="Hofmann A."/>
            <person name="Qu J."/>
            <person name="Dugan S."/>
            <person name="Lee S.L."/>
            <person name="Chao H."/>
            <person name="Dinh H."/>
            <person name="Han Y."/>
            <person name="Doddapaneni H.V."/>
            <person name="Worley K.C."/>
            <person name="Muzny D.M."/>
            <person name="Ioannidis P."/>
            <person name="Waterhouse R.M."/>
            <person name="Zdobnov E.M."/>
            <person name="James P.J."/>
            <person name="Bagnall N.H."/>
            <person name="Kotze A.C."/>
            <person name="Gibbs R.A."/>
            <person name="Richards S."/>
            <person name="Batterham P."/>
            <person name="Gasser R.B."/>
        </authorList>
    </citation>
    <scope>NUCLEOTIDE SEQUENCE [LARGE SCALE GENOMIC DNA]</scope>
    <source>
        <strain evidence="1 2">LS</strain>
        <tissue evidence="1">Full body</tissue>
    </source>
</reference>
<dbReference type="AlphaFoldDB" id="A0A0L0C7R0"/>
<protein>
    <submittedName>
        <fullName evidence="1">Uncharacterized protein</fullName>
    </submittedName>
</protein>
<proteinExistence type="predicted"/>
<evidence type="ECO:0000313" key="1">
    <source>
        <dbReference type="EMBL" id="KNC28428.1"/>
    </source>
</evidence>
<dbReference type="Proteomes" id="UP000037069">
    <property type="component" value="Unassembled WGS sequence"/>
</dbReference>
<sequence length="68" mass="7771">MGGAALIMDRPPFYYPKCLHEVRTECSASVISKYRFLWLNLSELLQSLGNAYARTYSTLCIFICKKTS</sequence>
<dbReference type="EMBL" id="JRES01000775">
    <property type="protein sequence ID" value="KNC28428.1"/>
    <property type="molecule type" value="Genomic_DNA"/>
</dbReference>
<name>A0A0L0C7R0_LUCCU</name>
<comment type="caution">
    <text evidence="1">The sequence shown here is derived from an EMBL/GenBank/DDBJ whole genome shotgun (WGS) entry which is preliminary data.</text>
</comment>